<organism evidence="2 3">
    <name type="scientific">Polyplax serrata</name>
    <name type="common">Common mouse louse</name>
    <dbReference type="NCBI Taxonomy" id="468196"/>
    <lineage>
        <taxon>Eukaryota</taxon>
        <taxon>Metazoa</taxon>
        <taxon>Ecdysozoa</taxon>
        <taxon>Arthropoda</taxon>
        <taxon>Hexapoda</taxon>
        <taxon>Insecta</taxon>
        <taxon>Pterygota</taxon>
        <taxon>Neoptera</taxon>
        <taxon>Paraneoptera</taxon>
        <taxon>Psocodea</taxon>
        <taxon>Troctomorpha</taxon>
        <taxon>Phthiraptera</taxon>
        <taxon>Anoplura</taxon>
        <taxon>Polyplacidae</taxon>
        <taxon>Polyplax</taxon>
    </lineage>
</organism>
<comment type="caution">
    <text evidence="2">The sequence shown here is derived from an EMBL/GenBank/DDBJ whole genome shotgun (WGS) entry which is preliminary data.</text>
</comment>
<evidence type="ECO:0000256" key="1">
    <source>
        <dbReference type="SAM" id="MobiDB-lite"/>
    </source>
</evidence>
<name>A0AAN8S305_POLSC</name>
<accession>A0AAN8S305</accession>
<gene>
    <name evidence="2" type="ORF">RUM43_013178</name>
</gene>
<evidence type="ECO:0000313" key="3">
    <source>
        <dbReference type="Proteomes" id="UP001372834"/>
    </source>
</evidence>
<protein>
    <submittedName>
        <fullName evidence="2">Uncharacterized protein</fullName>
    </submittedName>
</protein>
<dbReference type="Proteomes" id="UP001372834">
    <property type="component" value="Unassembled WGS sequence"/>
</dbReference>
<evidence type="ECO:0000313" key="2">
    <source>
        <dbReference type="EMBL" id="KAK6618787.1"/>
    </source>
</evidence>
<dbReference type="EMBL" id="JAWJWE010000041">
    <property type="protein sequence ID" value="KAK6618787.1"/>
    <property type="molecule type" value="Genomic_DNA"/>
</dbReference>
<dbReference type="AlphaFoldDB" id="A0AAN8S305"/>
<feature type="compositionally biased region" description="Polar residues" evidence="1">
    <location>
        <begin position="36"/>
        <end position="50"/>
    </location>
</feature>
<feature type="region of interest" description="Disordered" evidence="1">
    <location>
        <begin position="81"/>
        <end position="121"/>
    </location>
</feature>
<feature type="compositionally biased region" description="Polar residues" evidence="1">
    <location>
        <begin position="89"/>
        <end position="121"/>
    </location>
</feature>
<feature type="region of interest" description="Disordered" evidence="1">
    <location>
        <begin position="25"/>
        <end position="50"/>
    </location>
</feature>
<reference evidence="2 3" key="1">
    <citation type="submission" date="2023-10" db="EMBL/GenBank/DDBJ databases">
        <title>Genomes of two closely related lineages of the louse Polyplax serrata with different host specificities.</title>
        <authorList>
            <person name="Martinu J."/>
            <person name="Tarabai H."/>
            <person name="Stefka J."/>
            <person name="Hypsa V."/>
        </authorList>
    </citation>
    <scope>NUCLEOTIDE SEQUENCE [LARGE SCALE GENOMIC DNA]</scope>
    <source>
        <strain evidence="2">HR10_N</strain>
    </source>
</reference>
<sequence length="121" mass="13054">MHILEFHYNPYQILAKLGHYLPSVSSSQPAGLVPLQPSSAQPLTPSISSKSSCSMNAVGPTWINSGGVNIDIDNLMISGSKLNNKREPSMNQMAINSPTSPSSKGSDPNNPWKSNLFQPFK</sequence>
<proteinExistence type="predicted"/>